<dbReference type="Gene3D" id="2.60.120.10">
    <property type="entry name" value="Jelly Rolls"/>
    <property type="match status" value="1"/>
</dbReference>
<gene>
    <name evidence="2" type="ORF">MUN82_07305</name>
</gene>
<protein>
    <submittedName>
        <fullName evidence="2">Cupin domain-containing protein</fullName>
    </submittedName>
</protein>
<accession>A0A8T9T2U4</accession>
<evidence type="ECO:0000313" key="2">
    <source>
        <dbReference type="EMBL" id="UOR06900.1"/>
    </source>
</evidence>
<dbReference type="CDD" id="cd02219">
    <property type="entry name" value="cupin_YjlB-like"/>
    <property type="match status" value="1"/>
</dbReference>
<dbReference type="InterPro" id="IPR014500">
    <property type="entry name" value="UCP019307_cupin"/>
</dbReference>
<dbReference type="InterPro" id="IPR013096">
    <property type="entry name" value="Cupin_2"/>
</dbReference>
<dbReference type="RefSeq" id="WP_245096258.1">
    <property type="nucleotide sequence ID" value="NZ_CP095053.1"/>
</dbReference>
<dbReference type="KEGG" id="haei:MUN82_07305"/>
<dbReference type="PANTHER" id="PTHR36448">
    <property type="entry name" value="BLR7373 PROTEIN"/>
    <property type="match status" value="1"/>
</dbReference>
<dbReference type="PANTHER" id="PTHR36448:SF2">
    <property type="entry name" value="CUPIN TYPE-1 DOMAIN-CONTAINING PROTEIN"/>
    <property type="match status" value="1"/>
</dbReference>
<dbReference type="PIRSF" id="PIRSF019307">
    <property type="entry name" value="UCP019307"/>
    <property type="match status" value="1"/>
</dbReference>
<feature type="domain" description="Cupin type-2" evidence="1">
    <location>
        <begin position="58"/>
        <end position="106"/>
    </location>
</feature>
<dbReference type="InterPro" id="IPR047121">
    <property type="entry name" value="YjiB-like"/>
</dbReference>
<dbReference type="Proteomes" id="UP000829925">
    <property type="component" value="Chromosome"/>
</dbReference>
<dbReference type="Pfam" id="PF07883">
    <property type="entry name" value="Cupin_2"/>
    <property type="match status" value="1"/>
</dbReference>
<proteinExistence type="predicted"/>
<sequence length="166" mass="18235">MQPEQFLFHDDGQIPNSRFPVLLYRNAFPARDAEGAVWLEKRFAANNWTNSWRNGVYAYHHYHSTSHEVLGVYAGTAQLQLGGEQGQSVRVQAGDILVLPAGVGHKNLGSEQLGIVGAYPEGRSWDVNRGLPGERPQADQRIAALPIPTTDPLLGAAQGLPTLWKK</sequence>
<dbReference type="AlphaFoldDB" id="A0A8T9T2U4"/>
<evidence type="ECO:0000259" key="1">
    <source>
        <dbReference type="Pfam" id="PF07883"/>
    </source>
</evidence>
<dbReference type="SUPFAM" id="SSF51182">
    <property type="entry name" value="RmlC-like cupins"/>
    <property type="match status" value="1"/>
</dbReference>
<reference evidence="2 3" key="1">
    <citation type="submission" date="2022-04" db="EMBL/GenBank/DDBJ databases">
        <title>Hymenobacter sp. isolated from the air.</title>
        <authorList>
            <person name="Won M."/>
            <person name="Lee C.-M."/>
            <person name="Woen H.-Y."/>
            <person name="Kwon S.-W."/>
        </authorList>
    </citation>
    <scope>NUCLEOTIDE SEQUENCE [LARGE SCALE GENOMIC DNA]</scope>
    <source>
        <strain evidence="3">5413 J-13</strain>
    </source>
</reference>
<keyword evidence="3" id="KW-1185">Reference proteome</keyword>
<dbReference type="InterPro" id="IPR011051">
    <property type="entry name" value="RmlC_Cupin_sf"/>
</dbReference>
<name>A0A8T9T2U4_9BACT</name>
<dbReference type="EMBL" id="CP095053">
    <property type="protein sequence ID" value="UOR06900.1"/>
    <property type="molecule type" value="Genomic_DNA"/>
</dbReference>
<dbReference type="InterPro" id="IPR014710">
    <property type="entry name" value="RmlC-like_jellyroll"/>
</dbReference>
<evidence type="ECO:0000313" key="3">
    <source>
        <dbReference type="Proteomes" id="UP000829925"/>
    </source>
</evidence>
<organism evidence="2 3">
    <name type="scientific">Hymenobacter aerilatus</name>
    <dbReference type="NCBI Taxonomy" id="2932251"/>
    <lineage>
        <taxon>Bacteria</taxon>
        <taxon>Pseudomonadati</taxon>
        <taxon>Bacteroidota</taxon>
        <taxon>Cytophagia</taxon>
        <taxon>Cytophagales</taxon>
        <taxon>Hymenobacteraceae</taxon>
        <taxon>Hymenobacter</taxon>
    </lineage>
</organism>